<name>A0A6M3KKB3_9ZZZZ</name>
<reference evidence="1" key="1">
    <citation type="submission" date="2020-03" db="EMBL/GenBank/DDBJ databases">
        <title>The deep terrestrial virosphere.</title>
        <authorList>
            <person name="Holmfeldt K."/>
            <person name="Nilsson E."/>
            <person name="Simone D."/>
            <person name="Lopez-Fernandez M."/>
            <person name="Wu X."/>
            <person name="de Brujin I."/>
            <person name="Lundin D."/>
            <person name="Andersson A."/>
            <person name="Bertilsson S."/>
            <person name="Dopson M."/>
        </authorList>
    </citation>
    <scope>NUCLEOTIDE SEQUENCE</scope>
    <source>
        <strain evidence="1">MM415A00408</strain>
    </source>
</reference>
<dbReference type="AlphaFoldDB" id="A0A6M3KKB3"/>
<gene>
    <name evidence="1" type="ORF">MM415A00408_0039</name>
</gene>
<sequence>MITQVNFARTMDPVIETGFLGAPECMVLDCNGPAVERRTLSVIRDGKGPFHVTVCLCERCLIKGAEQLWRELLPR</sequence>
<proteinExistence type="predicted"/>
<dbReference type="EMBL" id="MT142487">
    <property type="protein sequence ID" value="QJA82446.1"/>
    <property type="molecule type" value="Genomic_DNA"/>
</dbReference>
<evidence type="ECO:0000313" key="1">
    <source>
        <dbReference type="EMBL" id="QJA82446.1"/>
    </source>
</evidence>
<protein>
    <submittedName>
        <fullName evidence="1">Uncharacterized protein</fullName>
    </submittedName>
</protein>
<accession>A0A6M3KKB3</accession>
<organism evidence="1">
    <name type="scientific">viral metagenome</name>
    <dbReference type="NCBI Taxonomy" id="1070528"/>
    <lineage>
        <taxon>unclassified sequences</taxon>
        <taxon>metagenomes</taxon>
        <taxon>organismal metagenomes</taxon>
    </lineage>
</organism>